<dbReference type="PROSITE" id="PS00570">
    <property type="entry name" value="RING_HYDROXYL_ALPHA"/>
    <property type="match status" value="1"/>
</dbReference>
<dbReference type="InterPro" id="IPR015879">
    <property type="entry name" value="Ring_hydroxy_dOase_asu_C_dom"/>
</dbReference>
<dbReference type="Pfam" id="PF00848">
    <property type="entry name" value="Ring_hydroxyl_A"/>
    <property type="match status" value="1"/>
</dbReference>
<dbReference type="PANTHER" id="PTHR43756:SF5">
    <property type="entry name" value="CHOLINE MONOOXYGENASE, CHLOROPLASTIC"/>
    <property type="match status" value="1"/>
</dbReference>
<organism evidence="9 10">
    <name type="scientific">Imperialibacter roseus</name>
    <dbReference type="NCBI Taxonomy" id="1324217"/>
    <lineage>
        <taxon>Bacteria</taxon>
        <taxon>Pseudomonadati</taxon>
        <taxon>Bacteroidota</taxon>
        <taxon>Cytophagia</taxon>
        <taxon>Cytophagales</taxon>
        <taxon>Flammeovirgaceae</taxon>
        <taxon>Imperialibacter</taxon>
    </lineage>
</organism>
<dbReference type="Proteomes" id="UP001302349">
    <property type="component" value="Chromosome"/>
</dbReference>
<dbReference type="PRINTS" id="PR00090">
    <property type="entry name" value="RNGDIOXGNASE"/>
</dbReference>
<evidence type="ECO:0000256" key="7">
    <source>
        <dbReference type="ARBA" id="ARBA00023027"/>
    </source>
</evidence>
<dbReference type="SUPFAM" id="SSF50022">
    <property type="entry name" value="ISP domain"/>
    <property type="match status" value="1"/>
</dbReference>
<keyword evidence="9" id="KW-0223">Dioxygenase</keyword>
<evidence type="ECO:0000256" key="6">
    <source>
        <dbReference type="ARBA" id="ARBA00023014"/>
    </source>
</evidence>
<name>A0ABZ0IWZ7_9BACT</name>
<dbReference type="PROSITE" id="PS51296">
    <property type="entry name" value="RIESKE"/>
    <property type="match status" value="1"/>
</dbReference>
<evidence type="ECO:0000313" key="9">
    <source>
        <dbReference type="EMBL" id="WOK08654.1"/>
    </source>
</evidence>
<dbReference type="InterPro" id="IPR001663">
    <property type="entry name" value="Rng_hydr_dOase-A"/>
</dbReference>
<accession>A0ABZ0IWZ7</accession>
<keyword evidence="5" id="KW-0408">Iron</keyword>
<gene>
    <name evidence="9" type="ORF">RT717_08395</name>
</gene>
<keyword evidence="3" id="KW-0479">Metal-binding</keyword>
<protein>
    <submittedName>
        <fullName evidence="9">Aromatic ring-hydroxylating dioxygenase subunit alpha</fullName>
    </submittedName>
</protein>
<proteinExistence type="predicted"/>
<evidence type="ECO:0000256" key="5">
    <source>
        <dbReference type="ARBA" id="ARBA00023004"/>
    </source>
</evidence>
<dbReference type="InterPro" id="IPR015881">
    <property type="entry name" value="ARHD_Rieske_2Fe_2S"/>
</dbReference>
<evidence type="ECO:0000256" key="3">
    <source>
        <dbReference type="ARBA" id="ARBA00022723"/>
    </source>
</evidence>
<dbReference type="InterPro" id="IPR017941">
    <property type="entry name" value="Rieske_2Fe-2S"/>
</dbReference>
<comment type="cofactor">
    <cofactor evidence="1">
        <name>Fe cation</name>
        <dbReference type="ChEBI" id="CHEBI:24875"/>
    </cofactor>
</comment>
<evidence type="ECO:0000256" key="2">
    <source>
        <dbReference type="ARBA" id="ARBA00022714"/>
    </source>
</evidence>
<dbReference type="EMBL" id="CP136051">
    <property type="protein sequence ID" value="WOK08654.1"/>
    <property type="molecule type" value="Genomic_DNA"/>
</dbReference>
<dbReference type="CDD" id="cd03469">
    <property type="entry name" value="Rieske_RO_Alpha_N"/>
    <property type="match status" value="1"/>
</dbReference>
<dbReference type="InterPro" id="IPR036922">
    <property type="entry name" value="Rieske_2Fe-2S_sf"/>
</dbReference>
<dbReference type="Gene3D" id="3.90.380.10">
    <property type="entry name" value="Naphthalene 1,2-dioxygenase Alpha Subunit, Chain A, domain 1"/>
    <property type="match status" value="2"/>
</dbReference>
<dbReference type="Gene3D" id="2.102.10.10">
    <property type="entry name" value="Rieske [2Fe-2S] iron-sulphur domain"/>
    <property type="match status" value="1"/>
</dbReference>
<evidence type="ECO:0000256" key="4">
    <source>
        <dbReference type="ARBA" id="ARBA00023002"/>
    </source>
</evidence>
<keyword evidence="4" id="KW-0560">Oxidoreductase</keyword>
<evidence type="ECO:0000256" key="1">
    <source>
        <dbReference type="ARBA" id="ARBA00001962"/>
    </source>
</evidence>
<dbReference type="RefSeq" id="WP_317491289.1">
    <property type="nucleotide sequence ID" value="NZ_CP136051.1"/>
</dbReference>
<dbReference type="Pfam" id="PF00355">
    <property type="entry name" value="Rieske"/>
    <property type="match status" value="1"/>
</dbReference>
<reference evidence="9 10" key="1">
    <citation type="journal article" date="2023" name="Microbiol. Resour. Announc.">
        <title>Complete Genome Sequence of Imperialibacter roseus strain P4T.</title>
        <authorList>
            <person name="Tizabi D.R."/>
            <person name="Bachvaroff T."/>
            <person name="Hill R.T."/>
        </authorList>
    </citation>
    <scope>NUCLEOTIDE SEQUENCE [LARGE SCALE GENOMIC DNA]</scope>
    <source>
        <strain evidence="9 10">P4T</strain>
    </source>
</reference>
<feature type="domain" description="Rieske" evidence="8">
    <location>
        <begin position="54"/>
        <end position="150"/>
    </location>
</feature>
<keyword evidence="10" id="KW-1185">Reference proteome</keyword>
<evidence type="ECO:0000259" key="8">
    <source>
        <dbReference type="PROSITE" id="PS51296"/>
    </source>
</evidence>
<sequence>MSPLNIDPNIKRATTLPASFYRDSHVFESLREKVFARSWQWIGQESQVSLSESVYPLTLLEGYLDEPLLLTKDSDEQVRCLSNVCTHRGALLCMNPGRAKKLVCQYHGRRFALDGKFEHMPEFGEAENFPRDCDNLPALELRKWFGFLFTSLAPAFDFQQVIDVMQERVGFLDHTKFRFAPEFSRDYLVNSHWALYCDNYLEGFHIPFVHKDLNAVLDYGTYKTVVYDHCNLQIGYGKPGSDCFELPEGHPDSGKIVSAWYYWVFPNMMFNFYPWGLSVNIVKPLSIGRTKVSFLTYILDEERYKQGADVMTDKVEREDEFVVEAVQKGIRSRFYPGGRFSPTREKGVHHFHTLLAKFVQNTEK</sequence>
<keyword evidence="6" id="KW-0411">Iron-sulfur</keyword>
<keyword evidence="2" id="KW-0001">2Fe-2S</keyword>
<dbReference type="SUPFAM" id="SSF55961">
    <property type="entry name" value="Bet v1-like"/>
    <property type="match status" value="1"/>
</dbReference>
<dbReference type="PANTHER" id="PTHR43756">
    <property type="entry name" value="CHOLINE MONOOXYGENASE, CHLOROPLASTIC"/>
    <property type="match status" value="1"/>
</dbReference>
<evidence type="ECO:0000313" key="10">
    <source>
        <dbReference type="Proteomes" id="UP001302349"/>
    </source>
</evidence>
<dbReference type="GO" id="GO:0051213">
    <property type="term" value="F:dioxygenase activity"/>
    <property type="evidence" value="ECO:0007669"/>
    <property type="project" value="UniProtKB-KW"/>
</dbReference>
<keyword evidence="7" id="KW-0520">NAD</keyword>